<dbReference type="Pfam" id="PF01399">
    <property type="entry name" value="PCI"/>
    <property type="match status" value="1"/>
</dbReference>
<dbReference type="OMA" id="SEENWKD"/>
<evidence type="ECO:0000256" key="5">
    <source>
        <dbReference type="ARBA" id="ARBA00022490"/>
    </source>
</evidence>
<comment type="subcellular location">
    <subcellularLocation>
        <location evidence="2">Cytoplasm</location>
    </subcellularLocation>
    <subcellularLocation>
        <location evidence="1">Nucleus</location>
    </subcellularLocation>
</comment>
<evidence type="ECO:0000313" key="10">
    <source>
        <dbReference type="EMBL" id="KAG8467559.1"/>
    </source>
</evidence>
<keyword evidence="11" id="KW-1185">Reference proteome</keyword>
<dbReference type="OrthoDB" id="194139at2759"/>
<accession>A0A8J6CCH1</accession>
<comment type="caution">
    <text evidence="10">The sequence shown here is derived from an EMBL/GenBank/DDBJ whole genome shotgun (WGS) entry which is preliminary data.</text>
</comment>
<name>A0A8J6CCH1_DIALT</name>
<keyword evidence="5" id="KW-0963">Cytoplasm</keyword>
<dbReference type="InterPro" id="IPR000717">
    <property type="entry name" value="PCI_dom"/>
</dbReference>
<dbReference type="SUPFAM" id="SSF46785">
    <property type="entry name" value="Winged helix' DNA-binding domain"/>
    <property type="match status" value="1"/>
</dbReference>
<organism evidence="10 11">
    <name type="scientific">Diacronema lutheri</name>
    <name type="common">Unicellular marine alga</name>
    <name type="synonym">Monochrysis lutheri</name>
    <dbReference type="NCBI Taxonomy" id="2081491"/>
    <lineage>
        <taxon>Eukaryota</taxon>
        <taxon>Haptista</taxon>
        <taxon>Haptophyta</taxon>
        <taxon>Pavlovophyceae</taxon>
        <taxon>Pavlovales</taxon>
        <taxon>Pavlovaceae</taxon>
        <taxon>Diacronema</taxon>
    </lineage>
</organism>
<keyword evidence="6" id="KW-0736">Signalosome</keyword>
<evidence type="ECO:0000256" key="4">
    <source>
        <dbReference type="ARBA" id="ARBA00014879"/>
    </source>
</evidence>
<proteinExistence type="inferred from homology"/>
<reference evidence="10" key="1">
    <citation type="submission" date="2021-05" db="EMBL/GenBank/DDBJ databases">
        <title>The genome of the haptophyte Pavlova lutheri (Diacronema luteri, Pavlovales) - a model for lipid biosynthesis in eukaryotic algae.</title>
        <authorList>
            <person name="Hulatt C.J."/>
            <person name="Posewitz M.C."/>
        </authorList>
    </citation>
    <scope>NUCLEOTIDE SEQUENCE</scope>
    <source>
        <strain evidence="10">NIVA-4/92</strain>
    </source>
</reference>
<dbReference type="AlphaFoldDB" id="A0A8J6CCH1"/>
<comment type="similarity">
    <text evidence="3">Belongs to the CSN2 family.</text>
</comment>
<evidence type="ECO:0000256" key="7">
    <source>
        <dbReference type="ARBA" id="ARBA00023242"/>
    </source>
</evidence>
<dbReference type="PROSITE" id="PS50250">
    <property type="entry name" value="PCI"/>
    <property type="match status" value="1"/>
</dbReference>
<protein>
    <recommendedName>
        <fullName evidence="4">COP9 signalosome complex subunit 2</fullName>
    </recommendedName>
</protein>
<dbReference type="SMART" id="SM00753">
    <property type="entry name" value="PAM"/>
    <property type="match status" value="1"/>
</dbReference>
<evidence type="ECO:0000256" key="6">
    <source>
        <dbReference type="ARBA" id="ARBA00022790"/>
    </source>
</evidence>
<sequence>MGDDEDYGFEYSDEEPEEEDVNIENQYYNSKGLVDSDADEALAGFREVLRMEGDKGEWGFKALKQIVQLQLKLKNYPSMLESYREMLTYIKSAVTRNYSEKVINKILDLISTTNDMSLLHNVYGTTLDALKQANNERLWFKTNLKLGKLYYDSGEYSRLAAIIAELHKSCQAEDGSDNQRKGTQLLEVYALEIQMCTATKNTKRLAQLYKQALEIQSAIPHPRIMGVIRECGGKMHMAQRKWEDARTDFFEAFKNYDEAGAHRRIQCLKYLVLANMLMNSNINPFDSQEAKPYKNDPEVVAMTDLVNAYMQNEIRTFEKILARNKRTILDDDFIRDHIADVLTSIRTQVLLKLIQPYTRIRLPFISEHLNVEQREVESLLIALILDGQIDGQIDQLEQLLVLAKNPKGAQKHQSFEKWSQQLGLLHTSVFNKLV</sequence>
<dbReference type="EMBL" id="JAGTXO010000006">
    <property type="protein sequence ID" value="KAG8467559.1"/>
    <property type="molecule type" value="Genomic_DNA"/>
</dbReference>
<dbReference type="GO" id="GO:0005737">
    <property type="term" value="C:cytoplasm"/>
    <property type="evidence" value="ECO:0007669"/>
    <property type="project" value="UniProtKB-SubCell"/>
</dbReference>
<evidence type="ECO:0000256" key="1">
    <source>
        <dbReference type="ARBA" id="ARBA00004123"/>
    </source>
</evidence>
<dbReference type="InterPro" id="IPR036390">
    <property type="entry name" value="WH_DNA-bd_sf"/>
</dbReference>
<dbReference type="Proteomes" id="UP000751190">
    <property type="component" value="Unassembled WGS sequence"/>
</dbReference>
<dbReference type="SMART" id="SM00088">
    <property type="entry name" value="PINT"/>
    <property type="match status" value="1"/>
</dbReference>
<evidence type="ECO:0000256" key="3">
    <source>
        <dbReference type="ARBA" id="ARBA00009318"/>
    </source>
</evidence>
<dbReference type="PANTHER" id="PTHR10678">
    <property type="entry name" value="26S PROTEASOME NON-ATPASE REGULATORY SUBUNIT 11/COP9 SIGNALOSOME COMPLEX SUBUNIT 2"/>
    <property type="match status" value="1"/>
</dbReference>
<feature type="domain" description="PCI" evidence="9">
    <location>
        <begin position="238"/>
        <end position="407"/>
    </location>
</feature>
<dbReference type="InterPro" id="IPR050871">
    <property type="entry name" value="26S_Proteasome/COP9_Components"/>
</dbReference>
<gene>
    <name evidence="10" type="ORF">KFE25_000875</name>
</gene>
<feature type="region of interest" description="Disordered" evidence="8">
    <location>
        <begin position="1"/>
        <end position="20"/>
    </location>
</feature>
<evidence type="ECO:0000256" key="8">
    <source>
        <dbReference type="SAM" id="MobiDB-lite"/>
    </source>
</evidence>
<dbReference type="Gene3D" id="1.25.40.570">
    <property type="match status" value="1"/>
</dbReference>
<keyword evidence="7" id="KW-0539">Nucleus</keyword>
<evidence type="ECO:0000259" key="9">
    <source>
        <dbReference type="PROSITE" id="PS50250"/>
    </source>
</evidence>
<dbReference type="GO" id="GO:0008180">
    <property type="term" value="C:COP9 signalosome"/>
    <property type="evidence" value="ECO:0007669"/>
    <property type="project" value="UniProtKB-KW"/>
</dbReference>
<evidence type="ECO:0000313" key="11">
    <source>
        <dbReference type="Proteomes" id="UP000751190"/>
    </source>
</evidence>
<evidence type="ECO:0000256" key="2">
    <source>
        <dbReference type="ARBA" id="ARBA00004496"/>
    </source>
</evidence>
<dbReference type="FunFam" id="1.25.40.570:FF:000011">
    <property type="entry name" value="COP9 signalosome complex subunit 2"/>
    <property type="match status" value="1"/>
</dbReference>